<evidence type="ECO:0000259" key="11">
    <source>
        <dbReference type="PROSITE" id="PS50042"/>
    </source>
</evidence>
<gene>
    <name evidence="12" type="ORF">ILUMI_25382</name>
</gene>
<dbReference type="PANTHER" id="PTHR45638:SF7">
    <property type="entry name" value="CYCLIC NUCLEOTIDE-GATED ION CHANNEL-LIKE, ISOFORM E"/>
    <property type="match status" value="1"/>
</dbReference>
<feature type="region of interest" description="Disordered" evidence="10">
    <location>
        <begin position="271"/>
        <end position="311"/>
    </location>
</feature>
<feature type="compositionally biased region" description="Polar residues" evidence="10">
    <location>
        <begin position="722"/>
        <end position="732"/>
    </location>
</feature>
<dbReference type="OrthoDB" id="421226at2759"/>
<feature type="region of interest" description="Disordered" evidence="10">
    <location>
        <begin position="110"/>
        <end position="136"/>
    </location>
</feature>
<evidence type="ECO:0000256" key="6">
    <source>
        <dbReference type="ARBA" id="ARBA00023136"/>
    </source>
</evidence>
<keyword evidence="8" id="KW-0407">Ion channel</keyword>
<keyword evidence="13" id="KW-1185">Reference proteome</keyword>
<accession>A0A8K0C8J0</accession>
<dbReference type="PROSITE" id="PS00889">
    <property type="entry name" value="CNMP_BINDING_2"/>
    <property type="match status" value="1"/>
</dbReference>
<feature type="compositionally biased region" description="Polar residues" evidence="10">
    <location>
        <begin position="582"/>
        <end position="597"/>
    </location>
</feature>
<dbReference type="InterPro" id="IPR014710">
    <property type="entry name" value="RmlC-like_jellyroll"/>
</dbReference>
<keyword evidence="2" id="KW-0813">Transport</keyword>
<evidence type="ECO:0000256" key="10">
    <source>
        <dbReference type="SAM" id="MobiDB-lite"/>
    </source>
</evidence>
<dbReference type="InterPro" id="IPR018488">
    <property type="entry name" value="cNMP-bd_CS"/>
</dbReference>
<evidence type="ECO:0000256" key="9">
    <source>
        <dbReference type="SAM" id="Coils"/>
    </source>
</evidence>
<feature type="compositionally biased region" description="Basic residues" evidence="10">
    <location>
        <begin position="111"/>
        <end position="120"/>
    </location>
</feature>
<evidence type="ECO:0000313" key="12">
    <source>
        <dbReference type="EMBL" id="KAF2880791.1"/>
    </source>
</evidence>
<feature type="region of interest" description="Disordered" evidence="10">
    <location>
        <begin position="722"/>
        <end position="787"/>
    </location>
</feature>
<feature type="region of interest" description="Disordered" evidence="10">
    <location>
        <begin position="171"/>
        <end position="209"/>
    </location>
</feature>
<evidence type="ECO:0000256" key="5">
    <source>
        <dbReference type="ARBA" id="ARBA00023065"/>
    </source>
</evidence>
<dbReference type="GO" id="GO:0005221">
    <property type="term" value="F:intracellularly cyclic nucleotide-activated monoatomic cation channel activity"/>
    <property type="evidence" value="ECO:0007669"/>
    <property type="project" value="InterPro"/>
</dbReference>
<feature type="region of interest" description="Disordered" evidence="10">
    <location>
        <begin position="337"/>
        <end position="410"/>
    </location>
</feature>
<keyword evidence="4" id="KW-1133">Transmembrane helix</keyword>
<reference evidence="12" key="1">
    <citation type="submission" date="2019-08" db="EMBL/GenBank/DDBJ databases">
        <title>The genome of the North American firefly Photinus pyralis.</title>
        <authorList>
            <consortium name="Photinus pyralis genome working group"/>
            <person name="Fallon T.R."/>
            <person name="Sander Lower S.E."/>
            <person name="Weng J.-K."/>
        </authorList>
    </citation>
    <scope>NUCLEOTIDE SEQUENCE</scope>
    <source>
        <strain evidence="12">TRF0915ILg1</strain>
        <tissue evidence="12">Whole body</tissue>
    </source>
</reference>
<name>A0A8K0C8J0_IGNLU</name>
<evidence type="ECO:0000256" key="4">
    <source>
        <dbReference type="ARBA" id="ARBA00022989"/>
    </source>
</evidence>
<dbReference type="PROSITE" id="PS00888">
    <property type="entry name" value="CNMP_BINDING_1"/>
    <property type="match status" value="1"/>
</dbReference>
<dbReference type="EMBL" id="VTPC01090908">
    <property type="protein sequence ID" value="KAF2880791.1"/>
    <property type="molecule type" value="Genomic_DNA"/>
</dbReference>
<dbReference type="Proteomes" id="UP000801492">
    <property type="component" value="Unassembled WGS sequence"/>
</dbReference>
<dbReference type="GO" id="GO:0044877">
    <property type="term" value="F:protein-containing complex binding"/>
    <property type="evidence" value="ECO:0007669"/>
    <property type="project" value="TreeGrafter"/>
</dbReference>
<feature type="compositionally biased region" description="Polar residues" evidence="10">
    <location>
        <begin position="386"/>
        <end position="398"/>
    </location>
</feature>
<feature type="coiled-coil region" evidence="9">
    <location>
        <begin position="665"/>
        <end position="699"/>
    </location>
</feature>
<feature type="domain" description="Cyclic nucleotide-binding" evidence="11">
    <location>
        <begin position="1"/>
        <end position="81"/>
    </location>
</feature>
<comment type="subcellular location">
    <subcellularLocation>
        <location evidence="1">Membrane</location>
        <topology evidence="1">Multi-pass membrane protein</topology>
    </subcellularLocation>
</comment>
<feature type="compositionally biased region" description="Low complexity" evidence="10">
    <location>
        <begin position="353"/>
        <end position="362"/>
    </location>
</feature>
<dbReference type="PROSITE" id="PS50042">
    <property type="entry name" value="CNMP_BINDING_3"/>
    <property type="match status" value="1"/>
</dbReference>
<evidence type="ECO:0000256" key="2">
    <source>
        <dbReference type="ARBA" id="ARBA00022448"/>
    </source>
</evidence>
<dbReference type="AlphaFoldDB" id="A0A8K0C8J0"/>
<dbReference type="CDD" id="cd00038">
    <property type="entry name" value="CAP_ED"/>
    <property type="match status" value="1"/>
</dbReference>
<keyword evidence="9" id="KW-0175">Coiled coil</keyword>
<dbReference type="InterPro" id="IPR018490">
    <property type="entry name" value="cNMP-bd_dom_sf"/>
</dbReference>
<evidence type="ECO:0000256" key="1">
    <source>
        <dbReference type="ARBA" id="ARBA00004141"/>
    </source>
</evidence>
<feature type="compositionally biased region" description="Low complexity" evidence="10">
    <location>
        <begin position="238"/>
        <end position="254"/>
    </location>
</feature>
<comment type="caution">
    <text evidence="12">The sequence shown here is derived from an EMBL/GenBank/DDBJ whole genome shotgun (WGS) entry which is preliminary data.</text>
</comment>
<sequence length="832" mass="92399">MKAYIFTPGDSICRKGEVAREMFIIADGILEVLSENGKVLTTMKAGDFFGEIGILNLDGLNKRTADVRSVGYSELFSLSREDVLAAMKDYPEAQEILQNLGRKRLMEVKASARHAHHRKDSRTEQTNNDKGLVGKIRHEAKGLRKVIKKSRTRRSEDECLELQPLHAKDENNKSVLKRMSRVKSHDLSQEESASNDQASDPPITSPLGAGLPLLARLRLLKEKQEHEDRNNSAPASVPTSCPSSAKSPPASEEPVGSGLPLLQRVLLLKNKDEPPGHSCSQPTSPTTIATTSTVSRSSISLPATSSKPSTISSITHRISFRDRLKLHKDINKELTISESKESRDLKDPSEITDPSSQRSDSVSDSEKSEPPWSKLKKAAIVRDTSDPSTIPSCSTSAKPRTGKDAVSKTKPSLLTLTRETKNYRSIDDLSPEYGGLPFVKKLKILNERQKLAELESEIKKRSFSLDIPDTQQNSKDDTLTRSQSEGSKMHEDRLTPGNTLLTAQLSPSPIHSSSESNETPERRNLKSILKKLSEDVQVPSLMPPRIDSSELRKLMRAPTIEGYAARHSKLAKSVTFNRDTLPSPPASINTLGASQNLYPPPNSPSGNGFDDTRKQEEENKMQELEKCGIQLLSAKTNQLKLLKGTIEEDQQYYGEMVLAIKQVMVAQIQEMQETFQQKFQKLEEEIKSRDQIINQLRAHILDLEKANDSSYTDSIETIISKGQSSWEAPTTTESRELENLPPSISPQYDRPSPESSVVLDVESGTDTECESELGDSSEPGYDSGEYENNANWELEMLAAQMRKKRSASLDYSATKPRRRILRGGSAETHGYD</sequence>
<evidence type="ECO:0000313" key="13">
    <source>
        <dbReference type="Proteomes" id="UP000801492"/>
    </source>
</evidence>
<keyword evidence="6" id="KW-0472">Membrane</keyword>
<keyword evidence="5" id="KW-0406">Ion transport</keyword>
<feature type="compositionally biased region" description="Acidic residues" evidence="10">
    <location>
        <begin position="763"/>
        <end position="775"/>
    </location>
</feature>
<evidence type="ECO:0000256" key="7">
    <source>
        <dbReference type="ARBA" id="ARBA00023286"/>
    </source>
</evidence>
<dbReference type="Gene3D" id="2.60.120.10">
    <property type="entry name" value="Jelly Rolls"/>
    <property type="match status" value="1"/>
</dbReference>
<feature type="region of interest" description="Disordered" evidence="10">
    <location>
        <begin position="465"/>
        <end position="523"/>
    </location>
</feature>
<evidence type="ECO:0000256" key="3">
    <source>
        <dbReference type="ARBA" id="ARBA00022692"/>
    </source>
</evidence>
<feature type="region of interest" description="Disordered" evidence="10">
    <location>
        <begin position="582"/>
        <end position="613"/>
    </location>
</feature>
<feature type="compositionally biased region" description="Polar residues" evidence="10">
    <location>
        <begin position="496"/>
        <end position="505"/>
    </location>
</feature>
<dbReference type="InterPro" id="IPR000595">
    <property type="entry name" value="cNMP-bd_dom"/>
</dbReference>
<keyword evidence="7" id="KW-1071">Ligand-gated ion channel</keyword>
<dbReference type="SUPFAM" id="SSF51206">
    <property type="entry name" value="cAMP-binding domain-like"/>
    <property type="match status" value="1"/>
</dbReference>
<dbReference type="PANTHER" id="PTHR45638">
    <property type="entry name" value="CYCLIC NUCLEOTIDE-GATED CATION CHANNEL SUBUNIT A"/>
    <property type="match status" value="1"/>
</dbReference>
<dbReference type="InterPro" id="IPR050866">
    <property type="entry name" value="CNG_cation_channel"/>
</dbReference>
<evidence type="ECO:0000256" key="8">
    <source>
        <dbReference type="ARBA" id="ARBA00023303"/>
    </source>
</evidence>
<dbReference type="SMART" id="SM00100">
    <property type="entry name" value="cNMP"/>
    <property type="match status" value="1"/>
</dbReference>
<feature type="compositionally biased region" description="Low complexity" evidence="10">
    <location>
        <begin position="506"/>
        <end position="516"/>
    </location>
</feature>
<feature type="compositionally biased region" description="Low complexity" evidence="10">
    <location>
        <begin position="280"/>
        <end position="311"/>
    </location>
</feature>
<feature type="region of interest" description="Disordered" evidence="10">
    <location>
        <begin position="224"/>
        <end position="257"/>
    </location>
</feature>
<organism evidence="12 13">
    <name type="scientific">Ignelater luminosus</name>
    <name type="common">Cucubano</name>
    <name type="synonym">Pyrophorus luminosus</name>
    <dbReference type="NCBI Taxonomy" id="2038154"/>
    <lineage>
        <taxon>Eukaryota</taxon>
        <taxon>Metazoa</taxon>
        <taxon>Ecdysozoa</taxon>
        <taxon>Arthropoda</taxon>
        <taxon>Hexapoda</taxon>
        <taxon>Insecta</taxon>
        <taxon>Pterygota</taxon>
        <taxon>Neoptera</taxon>
        <taxon>Endopterygota</taxon>
        <taxon>Coleoptera</taxon>
        <taxon>Polyphaga</taxon>
        <taxon>Elateriformia</taxon>
        <taxon>Elateroidea</taxon>
        <taxon>Elateridae</taxon>
        <taxon>Agrypninae</taxon>
        <taxon>Pyrophorini</taxon>
        <taxon>Ignelater</taxon>
    </lineage>
</organism>
<dbReference type="Pfam" id="PF00027">
    <property type="entry name" value="cNMP_binding"/>
    <property type="match status" value="1"/>
</dbReference>
<keyword evidence="3" id="KW-0812">Transmembrane</keyword>
<proteinExistence type="predicted"/>
<feature type="compositionally biased region" description="Basic and acidic residues" evidence="10">
    <location>
        <begin position="338"/>
        <end position="349"/>
    </location>
</feature>
<dbReference type="GO" id="GO:0016020">
    <property type="term" value="C:membrane"/>
    <property type="evidence" value="ECO:0007669"/>
    <property type="project" value="UniProtKB-SubCell"/>
</dbReference>
<protein>
    <recommendedName>
        <fullName evidence="11">Cyclic nucleotide-binding domain-containing protein</fullName>
    </recommendedName>
</protein>
<feature type="region of interest" description="Disordered" evidence="10">
    <location>
        <begin position="803"/>
        <end position="832"/>
    </location>
</feature>